<dbReference type="CDD" id="cd04301">
    <property type="entry name" value="NAT_SF"/>
    <property type="match status" value="1"/>
</dbReference>
<dbReference type="InterPro" id="IPR016181">
    <property type="entry name" value="Acyl_CoA_acyltransferase"/>
</dbReference>
<feature type="domain" description="N-acetyltransferase" evidence="1">
    <location>
        <begin position="9"/>
        <end position="94"/>
    </location>
</feature>
<dbReference type="InterPro" id="IPR031165">
    <property type="entry name" value="GNAT_YJDJ"/>
</dbReference>
<dbReference type="RefSeq" id="WP_303736814.1">
    <property type="nucleotide sequence ID" value="NZ_SUTE01000040.1"/>
</dbReference>
<reference evidence="2" key="1">
    <citation type="submission" date="2019-04" db="EMBL/GenBank/DDBJ databases">
        <title>Evolution of Biomass-Degrading Anaerobic Consortia Revealed by Metagenomics.</title>
        <authorList>
            <person name="Peng X."/>
        </authorList>
    </citation>
    <scope>NUCLEOTIDE SEQUENCE</scope>
    <source>
        <strain evidence="2">SIG12</strain>
    </source>
</reference>
<proteinExistence type="predicted"/>
<evidence type="ECO:0000313" key="2">
    <source>
        <dbReference type="EMBL" id="MBE6505171.1"/>
    </source>
</evidence>
<dbReference type="Gene3D" id="3.40.630.30">
    <property type="match status" value="1"/>
</dbReference>
<accession>A0A8T3VK78</accession>
<dbReference type="PROSITE" id="PS51729">
    <property type="entry name" value="GNAT_YJDJ"/>
    <property type="match status" value="1"/>
</dbReference>
<dbReference type="Proteomes" id="UP000762703">
    <property type="component" value="Unassembled WGS sequence"/>
</dbReference>
<dbReference type="AlphaFoldDB" id="A0A8T3VK78"/>
<name>A0A8T3VK78_9EURY</name>
<evidence type="ECO:0000313" key="3">
    <source>
        <dbReference type="Proteomes" id="UP000762703"/>
    </source>
</evidence>
<protein>
    <submittedName>
        <fullName evidence="2">N-acetyltransferase</fullName>
    </submittedName>
</protein>
<evidence type="ECO:0000259" key="1">
    <source>
        <dbReference type="PROSITE" id="PS51729"/>
    </source>
</evidence>
<dbReference type="Pfam" id="PF14542">
    <property type="entry name" value="Acetyltransf_CG"/>
    <property type="match status" value="1"/>
</dbReference>
<dbReference type="SUPFAM" id="SSF55729">
    <property type="entry name" value="Acyl-CoA N-acyltransferases (Nat)"/>
    <property type="match status" value="1"/>
</dbReference>
<gene>
    <name evidence="2" type="ORF">E7Z73_05435</name>
</gene>
<organism evidence="2 3">
    <name type="scientific">Methanobrevibacter millerae</name>
    <dbReference type="NCBI Taxonomy" id="230361"/>
    <lineage>
        <taxon>Archaea</taxon>
        <taxon>Methanobacteriati</taxon>
        <taxon>Methanobacteriota</taxon>
        <taxon>Methanomada group</taxon>
        <taxon>Methanobacteria</taxon>
        <taxon>Methanobacteriales</taxon>
        <taxon>Methanobacteriaceae</taxon>
        <taxon>Methanobrevibacter</taxon>
    </lineage>
</organism>
<sequence length="94" mass="10717">MSSNEIVIKFEKENNASRAYDGDKQIGECHFTLLEGRWIISRTDVDLGYEGQGIGKRLVHSVVENAREENIKIFPMCPYAKKVLLENPEYGDVL</sequence>
<dbReference type="EMBL" id="SUTE01000040">
    <property type="protein sequence ID" value="MBE6505171.1"/>
    <property type="molecule type" value="Genomic_DNA"/>
</dbReference>
<comment type="caution">
    <text evidence="2">The sequence shown here is derived from an EMBL/GenBank/DDBJ whole genome shotgun (WGS) entry which is preliminary data.</text>
</comment>